<proteinExistence type="predicted"/>
<accession>A0A5S4EHG7</accession>
<evidence type="ECO:0000259" key="3">
    <source>
        <dbReference type="Pfam" id="PF26109"/>
    </source>
</evidence>
<gene>
    <name evidence="4" type="ORF">ACCUM_3196</name>
</gene>
<dbReference type="Pfam" id="PF26109">
    <property type="entry name" value="WHD_BrxR"/>
    <property type="match status" value="1"/>
</dbReference>
<comment type="caution">
    <text evidence="4">The sequence shown here is derived from an EMBL/GenBank/DDBJ whole genome shotgun (WGS) entry which is preliminary data.</text>
</comment>
<dbReference type="PIRSF" id="PIRSF015558">
    <property type="entry name" value="Txn_reg_DeoR_prd"/>
    <property type="match status" value="1"/>
</dbReference>
<protein>
    <submittedName>
        <fullName evidence="4">Uncharacterized protein</fullName>
    </submittedName>
</protein>
<evidence type="ECO:0000313" key="4">
    <source>
        <dbReference type="EMBL" id="TMQ74746.1"/>
    </source>
</evidence>
<evidence type="ECO:0000313" key="5">
    <source>
        <dbReference type="Proteomes" id="UP000306324"/>
    </source>
</evidence>
<dbReference type="Pfam" id="PF26107">
    <property type="entry name" value="BrxR_CTD"/>
    <property type="match status" value="1"/>
</dbReference>
<dbReference type="InterPro" id="IPR026881">
    <property type="entry name" value="WYL_dom"/>
</dbReference>
<dbReference type="AlphaFoldDB" id="A0A5S4EHG7"/>
<dbReference type="PROSITE" id="PS52050">
    <property type="entry name" value="WYL"/>
    <property type="match status" value="1"/>
</dbReference>
<dbReference type="Pfam" id="PF13280">
    <property type="entry name" value="WYL"/>
    <property type="match status" value="1"/>
</dbReference>
<dbReference type="InterPro" id="IPR016634">
    <property type="entry name" value="CapW-like"/>
</dbReference>
<feature type="domain" description="DNA-binding transcriptional repressor CapW winged helix-turn-helix" evidence="3">
    <location>
        <begin position="13"/>
        <end position="82"/>
    </location>
</feature>
<keyword evidence="5" id="KW-1185">Reference proteome</keyword>
<evidence type="ECO:0000259" key="1">
    <source>
        <dbReference type="Pfam" id="PF13280"/>
    </source>
</evidence>
<dbReference type="InterPro" id="IPR059020">
    <property type="entry name" value="CapW_CTD"/>
</dbReference>
<name>A0A5S4EHG7_9PROT</name>
<dbReference type="EMBL" id="SWAD01000156">
    <property type="protein sequence ID" value="TMQ74746.1"/>
    <property type="molecule type" value="Genomic_DNA"/>
</dbReference>
<evidence type="ECO:0000259" key="2">
    <source>
        <dbReference type="Pfam" id="PF26107"/>
    </source>
</evidence>
<dbReference type="InterPro" id="IPR059019">
    <property type="entry name" value="WHD_CapW"/>
</dbReference>
<feature type="domain" description="DNA-binding transcriptional repressor CapW C-terminal dimerisation" evidence="2">
    <location>
        <begin position="211"/>
        <end position="277"/>
    </location>
</feature>
<organism evidence="4 5">
    <name type="scientific">Candidatus Accumulibacter phosphatis</name>
    <dbReference type="NCBI Taxonomy" id="327160"/>
    <lineage>
        <taxon>Bacteria</taxon>
        <taxon>Pseudomonadati</taxon>
        <taxon>Pseudomonadota</taxon>
        <taxon>Betaproteobacteria</taxon>
        <taxon>Candidatus Accumulibacter</taxon>
    </lineage>
</organism>
<feature type="domain" description="WYL" evidence="1">
    <location>
        <begin position="123"/>
        <end position="188"/>
    </location>
</feature>
<reference evidence="4 5" key="1">
    <citation type="submission" date="2019-04" db="EMBL/GenBank/DDBJ databases">
        <title>A novel phosphate-accumulating bacterium identified in bioreactor for phosphate removal from wastewater.</title>
        <authorList>
            <person name="Kotlyarov R.Y."/>
            <person name="Beletsky A.V."/>
            <person name="Kallistova A.Y."/>
            <person name="Dorofeev A.G."/>
            <person name="Nikolaev Y.Y."/>
            <person name="Pimenov N.V."/>
            <person name="Ravin N.V."/>
            <person name="Mardanov A.V."/>
        </authorList>
    </citation>
    <scope>NUCLEOTIDE SEQUENCE [LARGE SCALE GENOMIC DNA]</scope>
    <source>
        <strain evidence="4 5">Bin19</strain>
    </source>
</reference>
<dbReference type="Proteomes" id="UP000306324">
    <property type="component" value="Unassembled WGS sequence"/>
</dbReference>
<dbReference type="RefSeq" id="WP_246149135.1">
    <property type="nucleotide sequence ID" value="NZ_SWAD01000156.1"/>
</dbReference>
<sequence length="298" mass="34133">MTQEAIDDLSQKQRDRLAYVEFRLWFLGDICRRDLMERFGIAPAVATRDFTAYRDLAPQNINFDGRRKVYVPSERFAPVFEHEPERVLSAISRGFGDGDDRKGGSYLPCELPVRLNRPSLEELAVVTRAIHQKQVLRVKYHSLKRGAADREVIPHALVDSGLRWHTRVFDRKSNEFRDLVISRIEAATPVHDAEVQSHEMESADEEWNRQLDLVLMVHPGVDRPEIVQRDFGMRRGELHLTVRAAVAGYMLQQWNVDCSPDRRLDPMIHRLSLKDIESLKDCKSAAIAPGFSNPVAPG</sequence>